<keyword evidence="7 9" id="KW-1133">Transmembrane helix</keyword>
<feature type="transmembrane region" description="Helical" evidence="9">
    <location>
        <begin position="435"/>
        <end position="458"/>
    </location>
</feature>
<accession>A0ABX7M149</accession>
<feature type="transmembrane region" description="Helical" evidence="9">
    <location>
        <begin position="154"/>
        <end position="177"/>
    </location>
</feature>
<evidence type="ECO:0000259" key="10">
    <source>
        <dbReference type="PROSITE" id="PS50928"/>
    </source>
</evidence>
<dbReference type="PROSITE" id="PS50928">
    <property type="entry name" value="ABC_TM1"/>
    <property type="match status" value="1"/>
</dbReference>
<evidence type="ECO:0000256" key="3">
    <source>
        <dbReference type="ARBA" id="ARBA00022475"/>
    </source>
</evidence>
<protein>
    <submittedName>
        <fullName evidence="11">ABC transporter permease</fullName>
    </submittedName>
</protein>
<sequence>MRDFQIVVLWSDVLFAVLLAALAAGITYAFRHEHLRRAWHTVFANRSAMAALVILLAYLLVTVLDSFHYRPALDQPDGAPQTKVQYSVEVLSVLDVALSTLRDTREKTYSAPFATHFFEKQMLEAPDGKQYRDYPRLKFGGAHLKDPAERAGDIAVRAACGAALGGLLWLLAMLPIVRGVARRHGWTLARAAHEVLRGGTQIAWDGFAWALLFVLVLAGVLGILSGHYHVFGTDATGNDVLYQTLKAMRVALMIGTLATLVVLPLGIGLGLAAGYYRGWVDDTIQYIYTVISSIPYVLLIAAASLMMTMLIERNGALFTTAASRADAKLVALCAIIGAISWTTLCRLIRAETLKLRELDYVQAARCFGVSSLRIMLRHILPNAFHIVLITVVLDFSGLVLAEAVLSFVGVGVDPTSISFGMMINKARGELARDPLIWWSISAAFVFMVSLVLAANLFADAVREAFDPRALPSRRRLRLGAAK</sequence>
<name>A0ABX7M149_9RHOO</name>
<evidence type="ECO:0000256" key="8">
    <source>
        <dbReference type="ARBA" id="ARBA00023136"/>
    </source>
</evidence>
<proteinExistence type="inferred from homology"/>
<feature type="transmembrane region" description="Helical" evidence="9">
    <location>
        <begin position="42"/>
        <end position="61"/>
    </location>
</feature>
<evidence type="ECO:0000256" key="6">
    <source>
        <dbReference type="ARBA" id="ARBA00022927"/>
    </source>
</evidence>
<feature type="domain" description="ABC transmembrane type-1" evidence="10">
    <location>
        <begin position="248"/>
        <end position="458"/>
    </location>
</feature>
<evidence type="ECO:0000256" key="5">
    <source>
        <dbReference type="ARBA" id="ARBA00022856"/>
    </source>
</evidence>
<keyword evidence="4 9" id="KW-0812">Transmembrane</keyword>
<dbReference type="InterPro" id="IPR050366">
    <property type="entry name" value="BP-dependent_transpt_permease"/>
</dbReference>
<keyword evidence="6" id="KW-0653">Protein transport</keyword>
<keyword evidence="3" id="KW-1003">Cell membrane</keyword>
<dbReference type="Proteomes" id="UP000663570">
    <property type="component" value="Chromosome"/>
</dbReference>
<feature type="transmembrane region" description="Helical" evidence="9">
    <location>
        <begin position="286"/>
        <end position="309"/>
    </location>
</feature>
<gene>
    <name evidence="11" type="ORF">JY500_13365</name>
</gene>
<comment type="similarity">
    <text evidence="9">Belongs to the binding-protein-dependent transport system permease family.</text>
</comment>
<dbReference type="Pfam" id="PF00528">
    <property type="entry name" value="BPD_transp_1"/>
    <property type="match status" value="1"/>
</dbReference>
<dbReference type="PANTHER" id="PTHR43386">
    <property type="entry name" value="OLIGOPEPTIDE TRANSPORT SYSTEM PERMEASE PROTEIN APPC"/>
    <property type="match status" value="1"/>
</dbReference>
<dbReference type="SUPFAM" id="SSF161098">
    <property type="entry name" value="MetI-like"/>
    <property type="match status" value="1"/>
</dbReference>
<dbReference type="InterPro" id="IPR035906">
    <property type="entry name" value="MetI-like_sf"/>
</dbReference>
<evidence type="ECO:0000256" key="4">
    <source>
        <dbReference type="ARBA" id="ARBA00022692"/>
    </source>
</evidence>
<keyword evidence="12" id="KW-1185">Reference proteome</keyword>
<evidence type="ECO:0000256" key="7">
    <source>
        <dbReference type="ARBA" id="ARBA00022989"/>
    </source>
</evidence>
<feature type="transmembrane region" description="Helical" evidence="9">
    <location>
        <begin position="6"/>
        <end position="30"/>
    </location>
</feature>
<dbReference type="PANTHER" id="PTHR43386:SF24">
    <property type="entry name" value="OLIGOPEPTIDE TRANSPORT SYSTEM PERMEASE PROTEIN AMID"/>
    <property type="match status" value="1"/>
</dbReference>
<dbReference type="CDD" id="cd06261">
    <property type="entry name" value="TM_PBP2"/>
    <property type="match status" value="1"/>
</dbReference>
<evidence type="ECO:0000313" key="11">
    <source>
        <dbReference type="EMBL" id="QSI75486.1"/>
    </source>
</evidence>
<keyword evidence="5" id="KW-0571">Peptide transport</keyword>
<dbReference type="Gene3D" id="1.10.3720.10">
    <property type="entry name" value="MetI-like"/>
    <property type="match status" value="1"/>
</dbReference>
<feature type="transmembrane region" description="Helical" evidence="9">
    <location>
        <begin position="383"/>
        <end position="412"/>
    </location>
</feature>
<evidence type="ECO:0000256" key="2">
    <source>
        <dbReference type="ARBA" id="ARBA00022448"/>
    </source>
</evidence>
<evidence type="ECO:0000313" key="12">
    <source>
        <dbReference type="Proteomes" id="UP000663570"/>
    </source>
</evidence>
<organism evidence="11 12">
    <name type="scientific">Niveibacterium microcysteis</name>
    <dbReference type="NCBI Taxonomy" id="2811415"/>
    <lineage>
        <taxon>Bacteria</taxon>
        <taxon>Pseudomonadati</taxon>
        <taxon>Pseudomonadota</taxon>
        <taxon>Betaproteobacteria</taxon>
        <taxon>Rhodocyclales</taxon>
        <taxon>Rhodocyclaceae</taxon>
        <taxon>Niveibacterium</taxon>
    </lineage>
</organism>
<feature type="transmembrane region" description="Helical" evidence="9">
    <location>
        <begin position="250"/>
        <end position="274"/>
    </location>
</feature>
<comment type="subcellular location">
    <subcellularLocation>
        <location evidence="1 9">Cell membrane</location>
        <topology evidence="1 9">Multi-pass membrane protein</topology>
    </subcellularLocation>
</comment>
<evidence type="ECO:0000256" key="1">
    <source>
        <dbReference type="ARBA" id="ARBA00004651"/>
    </source>
</evidence>
<dbReference type="RefSeq" id="WP_206253097.1">
    <property type="nucleotide sequence ID" value="NZ_CP071060.1"/>
</dbReference>
<feature type="transmembrane region" description="Helical" evidence="9">
    <location>
        <begin position="207"/>
        <end position="230"/>
    </location>
</feature>
<keyword evidence="8 9" id="KW-0472">Membrane</keyword>
<keyword evidence="2 9" id="KW-0813">Transport</keyword>
<dbReference type="InterPro" id="IPR000515">
    <property type="entry name" value="MetI-like"/>
</dbReference>
<dbReference type="EMBL" id="CP071060">
    <property type="protein sequence ID" value="QSI75486.1"/>
    <property type="molecule type" value="Genomic_DNA"/>
</dbReference>
<evidence type="ECO:0000256" key="9">
    <source>
        <dbReference type="RuleBase" id="RU363032"/>
    </source>
</evidence>
<reference evidence="11 12" key="1">
    <citation type="submission" date="2021-02" db="EMBL/GenBank/DDBJ databases">
        <title>Niveibacterium changnyeongensis HC41.</title>
        <authorList>
            <person name="Kang M."/>
        </authorList>
    </citation>
    <scope>NUCLEOTIDE SEQUENCE [LARGE SCALE GENOMIC DNA]</scope>
    <source>
        <strain evidence="11 12">HC41</strain>
    </source>
</reference>